<feature type="region of interest" description="Disordered" evidence="14">
    <location>
        <begin position="529"/>
        <end position="554"/>
    </location>
</feature>
<dbReference type="GO" id="GO:0030154">
    <property type="term" value="P:cell differentiation"/>
    <property type="evidence" value="ECO:0007669"/>
    <property type="project" value="UniProtKB-KW"/>
</dbReference>
<feature type="compositionally biased region" description="Low complexity" evidence="14">
    <location>
        <begin position="455"/>
        <end position="474"/>
    </location>
</feature>
<dbReference type="AlphaFoldDB" id="A0A7M7IW06"/>
<reference evidence="16" key="1">
    <citation type="submission" date="2021-01" db="UniProtKB">
        <authorList>
            <consortium name="EnsemblMetazoa"/>
        </authorList>
    </citation>
    <scope>IDENTIFICATION</scope>
</reference>
<feature type="region of interest" description="Disordered" evidence="14">
    <location>
        <begin position="415"/>
        <end position="434"/>
    </location>
</feature>
<dbReference type="OrthoDB" id="6110130at2759"/>
<comment type="subcellular location">
    <subcellularLocation>
        <location evidence="1">Nucleus</location>
    </subcellularLocation>
</comment>
<comment type="function">
    <text evidence="9">Has a broad role in development, specifically in the genetic pathway SynMuvB that negatively regulates specification of the vulval cell fate. Required for fem-3 3'-UTR-mediated repression in the regulation of the sperm/oocyte switch. Acts by regulating the translation of fem-3 mRNA, by binding to its 3'-UTR.</text>
</comment>
<keyword evidence="3" id="KW-0479">Metal-binding</keyword>
<evidence type="ECO:0000256" key="6">
    <source>
        <dbReference type="ARBA" id="ARBA00022782"/>
    </source>
</evidence>
<accession>A0A7M7IW06</accession>
<evidence type="ECO:0000256" key="7">
    <source>
        <dbReference type="ARBA" id="ARBA00022833"/>
    </source>
</evidence>
<evidence type="ECO:0000256" key="11">
    <source>
        <dbReference type="ARBA" id="ARBA00071730"/>
    </source>
</evidence>
<evidence type="ECO:0000256" key="13">
    <source>
        <dbReference type="PROSITE-ProRule" id="PRU00042"/>
    </source>
</evidence>
<evidence type="ECO:0000256" key="4">
    <source>
        <dbReference type="ARBA" id="ARBA00022737"/>
    </source>
</evidence>
<feature type="domain" description="C2H2-type" evidence="15">
    <location>
        <begin position="676"/>
        <end position="704"/>
    </location>
</feature>
<evidence type="ECO:0000256" key="5">
    <source>
        <dbReference type="ARBA" id="ARBA00022771"/>
    </source>
</evidence>
<keyword evidence="17" id="KW-1185">Reference proteome</keyword>
<dbReference type="EnsemblMetazoa" id="XM_016983477">
    <property type="protein sequence ID" value="XP_016838966"/>
    <property type="gene ID" value="LOC107980841"/>
</dbReference>
<dbReference type="PROSITE" id="PS00028">
    <property type="entry name" value="ZINC_FINGER_C2H2_1"/>
    <property type="match status" value="3"/>
</dbReference>
<sequence>MSETREKGIEFVAQDLKNSSKMNVMKDEAVFPEHSMADVSPQDDASYEFLEFISMDPSRTDKSASDEDTLPELAEVETKSNNREECTDAASTVSVDKKRSLAKVKLKNIETAQTSSSEMQSVSTETESVSICAETQTQTPVTQTGAIPKRKLDDTGELQEDIVIAPSKDKITLDRCSVRSAILQRNIDDHMTKAKELSDCFISTQSRYAEEQNIIGECASMINAVESIKLADDKSLAGNDLTEYEKSLTNYRKKLISVQIQVVEDRQKMISVEKHYQKILSDYRRLVLELESVQLENAKMTLIEKEKQKKYVAIEKNLDERDKRLSEEKASLIKQQQSLIDEKALVYEAMTNSIRTLELEKEKLLVGRKCFEDFGGKPADRPEPISHDLQKPIPKKKICIQEQQALQQQLNAAQQQASMGIQRPSTPTKTAPQIKVSGGNQLMAAQIAAQTVITSQAPPAQHKSQQQAQQPQKSLSTGPGIQMPQQANAQHMPPPGFNNNPPGHSNSIHSHLQEQLIRLQGQLFELRERQKHQTDTPANAPQSSALVSKGQANPAARHKSATNFVTCEICDVYIEDPEQLRNHMQWVHKFKIHPKMIYSKPPLNCQKCNFRFYTGQGLERHLLRSHGLVTSTMQEAANSSKDGGRCPVCGNIYASKLLSHVARDHGMTLKPAHLTYRCTVCAATFSVYEQFENHVYAAHSSVAKHAMDKKGGGPCALTSRPNDLL</sequence>
<dbReference type="GO" id="GO:0005634">
    <property type="term" value="C:nucleus"/>
    <property type="evidence" value="ECO:0007669"/>
    <property type="project" value="UniProtKB-SubCell"/>
</dbReference>
<evidence type="ECO:0000256" key="10">
    <source>
        <dbReference type="ARBA" id="ARBA00061755"/>
    </source>
</evidence>
<evidence type="ECO:0000256" key="1">
    <source>
        <dbReference type="ARBA" id="ARBA00004123"/>
    </source>
</evidence>
<keyword evidence="5 13" id="KW-0863">Zinc-finger</keyword>
<dbReference type="InterPro" id="IPR013087">
    <property type="entry name" value="Znf_C2H2_type"/>
</dbReference>
<dbReference type="PROSITE" id="PS50157">
    <property type="entry name" value="ZINC_FINGER_C2H2_2"/>
    <property type="match status" value="1"/>
</dbReference>
<organism evidence="16 17">
    <name type="scientific">Nasonia vitripennis</name>
    <name type="common">Parasitic wasp</name>
    <dbReference type="NCBI Taxonomy" id="7425"/>
    <lineage>
        <taxon>Eukaryota</taxon>
        <taxon>Metazoa</taxon>
        <taxon>Ecdysozoa</taxon>
        <taxon>Arthropoda</taxon>
        <taxon>Hexapoda</taxon>
        <taxon>Insecta</taxon>
        <taxon>Pterygota</taxon>
        <taxon>Neoptera</taxon>
        <taxon>Endopterygota</taxon>
        <taxon>Hymenoptera</taxon>
        <taxon>Apocrita</taxon>
        <taxon>Proctotrupomorpha</taxon>
        <taxon>Chalcidoidea</taxon>
        <taxon>Pteromalidae</taxon>
        <taxon>Pteromalinae</taxon>
        <taxon>Nasonia</taxon>
    </lineage>
</organism>
<evidence type="ECO:0000256" key="3">
    <source>
        <dbReference type="ARBA" id="ARBA00022723"/>
    </source>
</evidence>
<dbReference type="RefSeq" id="XP_016838966.2">
    <property type="nucleotide sequence ID" value="XM_016983477.3"/>
</dbReference>
<feature type="compositionally biased region" description="Polar residues" evidence="14">
    <location>
        <begin position="535"/>
        <end position="546"/>
    </location>
</feature>
<dbReference type="KEGG" id="nvi:107980841"/>
<evidence type="ECO:0000313" key="16">
    <source>
        <dbReference type="EnsemblMetazoa" id="XP_016838966"/>
    </source>
</evidence>
<comment type="subunit">
    <text evidence="10">Interacts with hda-1, let-418, lin-1, mog-1, mog-4, mog-5, mog-6, pie-1 and unc-98.</text>
</comment>
<keyword evidence="4" id="KW-0677">Repeat</keyword>
<dbReference type="InParanoid" id="A0A7M7IW06"/>
<dbReference type="SMART" id="SM00355">
    <property type="entry name" value="ZnF_C2H2"/>
    <property type="match status" value="4"/>
</dbReference>
<keyword evidence="2" id="KW-0217">Developmental protein</keyword>
<evidence type="ECO:0000256" key="9">
    <source>
        <dbReference type="ARBA" id="ARBA00060356"/>
    </source>
</evidence>
<evidence type="ECO:0000256" key="14">
    <source>
        <dbReference type="SAM" id="MobiDB-lite"/>
    </source>
</evidence>
<evidence type="ECO:0000256" key="2">
    <source>
        <dbReference type="ARBA" id="ARBA00022473"/>
    </source>
</evidence>
<evidence type="ECO:0000256" key="8">
    <source>
        <dbReference type="ARBA" id="ARBA00023242"/>
    </source>
</evidence>
<evidence type="ECO:0000313" key="17">
    <source>
        <dbReference type="Proteomes" id="UP000002358"/>
    </source>
</evidence>
<dbReference type="FunFam" id="3.30.160.60:FF:001612">
    <property type="entry name" value="MEP-1, isoform A"/>
    <property type="match status" value="1"/>
</dbReference>
<keyword evidence="7" id="KW-0862">Zinc</keyword>
<protein>
    <recommendedName>
        <fullName evidence="11">MOG interacting and ectopic P-granules protein 1</fullName>
    </recommendedName>
    <alternativeName>
        <fullName evidence="12">Nuclear zinc finger protein</fullName>
    </alternativeName>
</protein>
<dbReference type="Proteomes" id="UP000002358">
    <property type="component" value="Chromosome 3"/>
</dbReference>
<feature type="region of interest" description="Disordered" evidence="14">
    <location>
        <begin position="455"/>
        <end position="508"/>
    </location>
</feature>
<feature type="compositionally biased region" description="Polar residues" evidence="14">
    <location>
        <begin position="475"/>
        <end position="489"/>
    </location>
</feature>
<evidence type="ECO:0000259" key="15">
    <source>
        <dbReference type="PROSITE" id="PS50157"/>
    </source>
</evidence>
<name>A0A7M7IW06_NASVI</name>
<evidence type="ECO:0000256" key="12">
    <source>
        <dbReference type="ARBA" id="ARBA00080128"/>
    </source>
</evidence>
<dbReference type="GeneID" id="107980841"/>
<proteinExistence type="predicted"/>
<keyword evidence="8" id="KW-0539">Nucleus</keyword>
<dbReference type="Gene3D" id="3.30.160.60">
    <property type="entry name" value="Classic Zinc Finger"/>
    <property type="match status" value="2"/>
</dbReference>
<dbReference type="GO" id="GO:0008270">
    <property type="term" value="F:zinc ion binding"/>
    <property type="evidence" value="ECO:0007669"/>
    <property type="project" value="UniProtKB-KW"/>
</dbReference>
<keyword evidence="6" id="KW-0221">Differentiation</keyword>